<evidence type="ECO:0000313" key="12">
    <source>
        <dbReference type="RefSeq" id="XP_014670407.1"/>
    </source>
</evidence>
<gene>
    <name evidence="12" type="primary">LOC106811339</name>
</gene>
<evidence type="ECO:0000256" key="6">
    <source>
        <dbReference type="ARBA" id="ARBA00023069"/>
    </source>
</evidence>
<reference evidence="12" key="1">
    <citation type="submission" date="2025-08" db="UniProtKB">
        <authorList>
            <consortium name="RefSeq"/>
        </authorList>
    </citation>
    <scope>IDENTIFICATION</scope>
</reference>
<evidence type="ECO:0000256" key="8">
    <source>
        <dbReference type="ARBA" id="ARBA00049982"/>
    </source>
</evidence>
<keyword evidence="7" id="KW-0966">Cell projection</keyword>
<dbReference type="Pfam" id="PF23602">
    <property type="entry name" value="CS_DNAAF11_C"/>
    <property type="match status" value="1"/>
</dbReference>
<proteinExistence type="inferred from homology"/>
<dbReference type="RefSeq" id="XP_014670407.1">
    <property type="nucleotide sequence ID" value="XM_014814921.1"/>
</dbReference>
<keyword evidence="3" id="KW-0963">Cytoplasm</keyword>
<dbReference type="InterPro" id="IPR001611">
    <property type="entry name" value="Leu-rich_rpt"/>
</dbReference>
<name>A0ABM1EDY6_PRICU</name>
<dbReference type="InterPro" id="IPR056496">
    <property type="entry name" value="CS_DNAAF11_C"/>
</dbReference>
<keyword evidence="11" id="KW-1185">Reference proteome</keyword>
<dbReference type="InterPro" id="IPR032675">
    <property type="entry name" value="LRR_dom_sf"/>
</dbReference>
<feature type="region of interest" description="Disordered" evidence="9">
    <location>
        <begin position="400"/>
        <end position="421"/>
    </location>
</feature>
<evidence type="ECO:0000313" key="11">
    <source>
        <dbReference type="Proteomes" id="UP000695022"/>
    </source>
</evidence>
<evidence type="ECO:0000256" key="2">
    <source>
        <dbReference type="ARBA" id="ARBA00004496"/>
    </source>
</evidence>
<accession>A0ABM1EDY6</accession>
<feature type="compositionally biased region" description="Polar residues" evidence="9">
    <location>
        <begin position="409"/>
        <end position="420"/>
    </location>
</feature>
<feature type="domain" description="Dynein axonemal assembly factor 11-like CS" evidence="10">
    <location>
        <begin position="270"/>
        <end position="390"/>
    </location>
</feature>
<evidence type="ECO:0000256" key="9">
    <source>
        <dbReference type="SAM" id="MobiDB-lite"/>
    </source>
</evidence>
<comment type="subcellular location">
    <subcellularLocation>
        <location evidence="1">Cell projection</location>
        <location evidence="1">Cilium</location>
    </subcellularLocation>
    <subcellularLocation>
        <location evidence="2">Cytoplasm</location>
    </subcellularLocation>
</comment>
<evidence type="ECO:0000259" key="10">
    <source>
        <dbReference type="Pfam" id="PF23602"/>
    </source>
</evidence>
<keyword evidence="5" id="KW-0677">Repeat</keyword>
<dbReference type="SUPFAM" id="SSF52058">
    <property type="entry name" value="L domain-like"/>
    <property type="match status" value="1"/>
</dbReference>
<dbReference type="PANTHER" id="PTHR18849:SF0">
    <property type="entry name" value="CILIA- AND FLAGELLA-ASSOCIATED PROTEIN 410-RELATED"/>
    <property type="match status" value="1"/>
</dbReference>
<dbReference type="Pfam" id="PF14580">
    <property type="entry name" value="LRR_9"/>
    <property type="match status" value="1"/>
</dbReference>
<keyword evidence="4" id="KW-0433">Leucine-rich repeat</keyword>
<evidence type="ECO:0000256" key="7">
    <source>
        <dbReference type="ARBA" id="ARBA00023273"/>
    </source>
</evidence>
<evidence type="ECO:0000256" key="5">
    <source>
        <dbReference type="ARBA" id="ARBA00022737"/>
    </source>
</evidence>
<dbReference type="GeneID" id="106811339"/>
<dbReference type="Gene3D" id="3.80.10.10">
    <property type="entry name" value="Ribonuclease Inhibitor"/>
    <property type="match status" value="1"/>
</dbReference>
<dbReference type="PANTHER" id="PTHR18849">
    <property type="entry name" value="LEUCINE RICH REPEAT PROTEIN"/>
    <property type="match status" value="1"/>
</dbReference>
<organism evidence="11 12">
    <name type="scientific">Priapulus caudatus</name>
    <name type="common">Priapulid worm</name>
    <dbReference type="NCBI Taxonomy" id="37621"/>
    <lineage>
        <taxon>Eukaryota</taxon>
        <taxon>Metazoa</taxon>
        <taxon>Ecdysozoa</taxon>
        <taxon>Scalidophora</taxon>
        <taxon>Priapulida</taxon>
        <taxon>Priapulimorpha</taxon>
        <taxon>Priapulimorphida</taxon>
        <taxon>Priapulidae</taxon>
        <taxon>Priapulus</taxon>
    </lineage>
</organism>
<evidence type="ECO:0000256" key="3">
    <source>
        <dbReference type="ARBA" id="ARBA00022490"/>
    </source>
</evidence>
<sequence>MDSALVLGLGSGSGITEDLIRKRAEHNACEIYSLEELSLHQQDIERIEHIDKWCRELKILLLQSNLISKIEHVGRLKKLEYLNLALNNITMIENLEGCESLKKLDFTINFIEKLTSVESLKSNIFLEELFLTGNPCTDYEGYREYVVATLPCLKWLDGQEVNRSERIAACQLYETIRGNILSQEQNCSLKKERQCSVAGKEGSVEKERKTGFDGRWYTDINTSVSSSKEEKKSCLAATTASESNDGEAKHDLKEDSDFWTRPEAFTPQSRVETHKHLQKMRDKDVKVQNDEHPLYKAKLVRADGSRLNINEAKVDFHLLDDEDSGKLVLDIAVYRYMDTSLLDIDVNPTYCKVLIKGMVLQLVLPEEILPDSSSALRSQTTGHLVISMVKARGRTIKPKCQHRPMEKPATQTQGSQSPINRSRGYVERLEVDEQRHLQVDYKNIVTSKTPNLLPLGSRSTTTSRDPPPCSKDFTDNPEVPPLI</sequence>
<evidence type="ECO:0000256" key="4">
    <source>
        <dbReference type="ARBA" id="ARBA00022614"/>
    </source>
</evidence>
<dbReference type="Proteomes" id="UP000695022">
    <property type="component" value="Unplaced"/>
</dbReference>
<feature type="region of interest" description="Disordered" evidence="9">
    <location>
        <begin position="448"/>
        <end position="483"/>
    </location>
</feature>
<comment type="similarity">
    <text evidence="8">Belongs to the tilB family.</text>
</comment>
<protein>
    <submittedName>
        <fullName evidence="12">Protein tilB homolog</fullName>
    </submittedName>
</protein>
<keyword evidence="6" id="KW-0969">Cilium</keyword>
<dbReference type="PROSITE" id="PS51450">
    <property type="entry name" value="LRR"/>
    <property type="match status" value="3"/>
</dbReference>
<evidence type="ECO:0000256" key="1">
    <source>
        <dbReference type="ARBA" id="ARBA00004138"/>
    </source>
</evidence>